<dbReference type="InterPro" id="IPR011009">
    <property type="entry name" value="Kinase-like_dom_sf"/>
</dbReference>
<dbReference type="InterPro" id="IPR051678">
    <property type="entry name" value="AGP_Transferase"/>
</dbReference>
<name>A0AAX4KRF5_9TREE</name>
<dbReference type="KEGG" id="ker:91105717"/>
<evidence type="ECO:0008006" key="3">
    <source>
        <dbReference type="Google" id="ProtNLM"/>
    </source>
</evidence>
<evidence type="ECO:0000313" key="2">
    <source>
        <dbReference type="Proteomes" id="UP001358614"/>
    </source>
</evidence>
<dbReference type="InterPro" id="IPR035896">
    <property type="entry name" value="AN1-like_Znf"/>
</dbReference>
<proteinExistence type="predicted"/>
<dbReference type="RefSeq" id="XP_066086770.1">
    <property type="nucleotide sequence ID" value="XM_066230673.1"/>
</dbReference>
<gene>
    <name evidence="1" type="ORF">V865_006916</name>
</gene>
<evidence type="ECO:0000313" key="1">
    <source>
        <dbReference type="EMBL" id="WWD08803.1"/>
    </source>
</evidence>
<sequence length="445" mass="51563">MKKPDYAQCAIPGCQAYALFGNLWCRICGGSYCYDHVEDISTHICYTREYIYPYKSVVEEEIAEILEVIDFDKVMEEVENLRPPHKCVSIDKFESPYHVNPLNGSFNFHLLLEFEDGMKWMMRIRRKQSTSQPEAAIQMCHRSEIATMKAMWDGGVKVPKFYERPKDSQVSYELIYFYQDFVEGGHTTLAFRIDGPIYGYKLIAKAFMLSYAAWMISSEQVTFDKVGSLTLDENGLVVVGPHIERDRTASLEHPYFVGPFNAAKERWLSTIDWKMKSILDKKECPPSEELLHYLIMSEMKDLVSGCEELEKGPWYIRHYDLHGRQFKIDKDTGEMYALLDWEWASLSCKGEAFAPPEFFRLSFARYGHDLGDKEALLVDCYRELGRPDLADLVIGSRKYHWLQNIVLRSYDNLEALNGGRNAFTSGLEGLDNQPQTLEEWTEIML</sequence>
<dbReference type="GeneID" id="91105717"/>
<dbReference type="AlphaFoldDB" id="A0AAX4KRF5"/>
<dbReference type="Proteomes" id="UP001358614">
    <property type="component" value="Chromosome 2"/>
</dbReference>
<protein>
    <recommendedName>
        <fullName evidence="3">Aminoglycoside phosphotransferase domain-containing protein</fullName>
    </recommendedName>
</protein>
<dbReference type="SUPFAM" id="SSF118310">
    <property type="entry name" value="AN1-like Zinc finger"/>
    <property type="match status" value="1"/>
</dbReference>
<accession>A0AAX4KRF5</accession>
<dbReference type="PANTHER" id="PTHR21310:SF15">
    <property type="entry name" value="AMINOGLYCOSIDE PHOSPHOTRANSFERASE DOMAIN-CONTAINING PROTEIN"/>
    <property type="match status" value="1"/>
</dbReference>
<dbReference type="SUPFAM" id="SSF56112">
    <property type="entry name" value="Protein kinase-like (PK-like)"/>
    <property type="match status" value="1"/>
</dbReference>
<organism evidence="1 2">
    <name type="scientific">Kwoniella europaea PYCC6329</name>
    <dbReference type="NCBI Taxonomy" id="1423913"/>
    <lineage>
        <taxon>Eukaryota</taxon>
        <taxon>Fungi</taxon>
        <taxon>Dikarya</taxon>
        <taxon>Basidiomycota</taxon>
        <taxon>Agaricomycotina</taxon>
        <taxon>Tremellomycetes</taxon>
        <taxon>Tremellales</taxon>
        <taxon>Cryptococcaceae</taxon>
        <taxon>Kwoniella</taxon>
    </lineage>
</organism>
<dbReference type="PANTHER" id="PTHR21310">
    <property type="entry name" value="AMINOGLYCOSIDE PHOSPHOTRANSFERASE-RELATED-RELATED"/>
    <property type="match status" value="1"/>
</dbReference>
<dbReference type="EMBL" id="CP144090">
    <property type="protein sequence ID" value="WWD08803.1"/>
    <property type="molecule type" value="Genomic_DNA"/>
</dbReference>
<keyword evidence="2" id="KW-1185">Reference proteome</keyword>
<reference evidence="1 2" key="1">
    <citation type="submission" date="2024-01" db="EMBL/GenBank/DDBJ databases">
        <title>Comparative genomics of Cryptococcus and Kwoniella reveals pathogenesis evolution and contrasting modes of karyotype evolution via chromosome fusion or intercentromeric recombination.</title>
        <authorList>
            <person name="Coelho M.A."/>
            <person name="David-Palma M."/>
            <person name="Shea T."/>
            <person name="Bowers K."/>
            <person name="McGinley-Smith S."/>
            <person name="Mohammad A.W."/>
            <person name="Gnirke A."/>
            <person name="Yurkov A.M."/>
            <person name="Nowrousian M."/>
            <person name="Sun S."/>
            <person name="Cuomo C.A."/>
            <person name="Heitman J."/>
        </authorList>
    </citation>
    <scope>NUCLEOTIDE SEQUENCE [LARGE SCALE GENOMIC DNA]</scope>
    <source>
        <strain evidence="1 2">PYCC6329</strain>
    </source>
</reference>